<dbReference type="STRING" id="746697.Aeqsu_1634"/>
<dbReference type="KEGG" id="asl:Aeqsu_1634"/>
<sequence length="886" mass="102685">MKPKHHLIISAVAIAFIVMLAFAKNTKVTTSIRWSERLLNWDDFPVIDNIPGDYHAMVYSDIQFEGNREDKSLRIYAQMIPYKSGRVTKEDTETDQLLIHEQNHFNITEYHARLFRKEAIGIGLENLTNSELQRLGKKYLAKIDTMQFQYDQESKHNIEWTMQRYWELHVAGLLRETAHYASQDLYSYQEFFAETTPWHRRVYNTVEGELLTSYPENTENSRYGEVYHIEKNADSTLVKFYQNGKPTNGGYFEAALAIITHPNSATREVKLFDAEGKSFSNKTEAHITRVLKDTEGNITRTYFDANEKQVSNEGIFTLKGKWNAAKKSMYSTYFDENGFAVMRRGAFQELREMGDNKVTKKISYFDKSGKPMRDKDFASVYEYESDENLMVTKLKQFDVDGNYSIVLDGYITVYEHDERGNTTSEAYFDKLGNKVANVNGVHKYTYTYDLYDNCTDMRKFNIRNLPTKGSDDYHQLVNLYDTLGRITFSANYYPNYVLKFTDNKDGATAKEFLGDSLVNIKNVDAYGMETVNDLGISFTKQFLNAKKEVVKEQFFGTERNWAKTENGVGFYTYKYDERGNQTELIAYDSLGKTKAWQEDVATSRWEYDKNNNRIKTTYFTVDDELADALQNTTYNEFKFDANSNLVERSNYDKNKQPSIYDGAFRTTMVLNRFGKDSIVTNYDVKNQMVTGASITRYYYNPQGLLTSESYYNQKNQPALNEIGVHKTIYLRDKYDRYFGYTYFGKNGERVNSTEGFSSMEMELTTSGFVRSYSYYNTKKKPTLGPEGFHSLENHFNDMDEVQRSKTFGTDQKLLNNQEGVADYVYQIDKSGRTLRISLYDANGNLTEDSSGIAEYFYTPTQNGLFYLDKQLDAEGEEVAEEIGTNH</sequence>
<dbReference type="RefSeq" id="WP_014782373.1">
    <property type="nucleotide sequence ID" value="NC_018013.1"/>
</dbReference>
<gene>
    <name evidence="1" type="ordered locus">Aeqsu_1634</name>
</gene>
<dbReference type="AlphaFoldDB" id="I3YVV0"/>
<organism evidence="1 2">
    <name type="scientific">Aequorivita sublithincola (strain DSM 14238 / LMG 21431 / ACAM 643 / 9-3)</name>
    <dbReference type="NCBI Taxonomy" id="746697"/>
    <lineage>
        <taxon>Bacteria</taxon>
        <taxon>Pseudomonadati</taxon>
        <taxon>Bacteroidota</taxon>
        <taxon>Flavobacteriia</taxon>
        <taxon>Flavobacteriales</taxon>
        <taxon>Flavobacteriaceae</taxon>
        <taxon>Aequorivita</taxon>
    </lineage>
</organism>
<dbReference type="Proteomes" id="UP000006049">
    <property type="component" value="Chromosome"/>
</dbReference>
<evidence type="ECO:0000313" key="1">
    <source>
        <dbReference type="EMBL" id="AFL81118.1"/>
    </source>
</evidence>
<protein>
    <recommendedName>
        <fullName evidence="3">Rhs family protein</fullName>
    </recommendedName>
</protein>
<dbReference type="eggNOG" id="COG3209">
    <property type="taxonomic scope" value="Bacteria"/>
</dbReference>
<name>I3YVV0_AEQSU</name>
<proteinExistence type="predicted"/>
<dbReference type="OrthoDB" id="5431540at2"/>
<dbReference type="EMBL" id="CP003280">
    <property type="protein sequence ID" value="AFL81118.1"/>
    <property type="molecule type" value="Genomic_DNA"/>
</dbReference>
<reference evidence="1 2" key="1">
    <citation type="submission" date="2012-06" db="EMBL/GenBank/DDBJ databases">
        <title>The complete genome of Aequorivita sublithincola DSM 14238.</title>
        <authorList>
            <consortium name="US DOE Joint Genome Institute (JGI-PGF)"/>
            <person name="Lucas S."/>
            <person name="Copeland A."/>
            <person name="Lapidus A."/>
            <person name="Goodwin L."/>
            <person name="Pitluck S."/>
            <person name="Peters L."/>
            <person name="Munk A.C.C."/>
            <person name="Kyrpides N."/>
            <person name="Mavromatis K."/>
            <person name="Pagani I."/>
            <person name="Ivanova N."/>
            <person name="Ovchinnikova G."/>
            <person name="Zeytun A."/>
            <person name="Detter J.C."/>
            <person name="Han C."/>
            <person name="Land M."/>
            <person name="Hauser L."/>
            <person name="Markowitz V."/>
            <person name="Cheng J.-F."/>
            <person name="Hugenholtz P."/>
            <person name="Woyke T."/>
            <person name="Wu D."/>
            <person name="Tindall B."/>
            <person name="Faehnrich R."/>
            <person name="Brambilla E."/>
            <person name="Klenk H.-P."/>
            <person name="Eisen J.A."/>
        </authorList>
    </citation>
    <scope>NUCLEOTIDE SEQUENCE [LARGE SCALE GENOMIC DNA]</scope>
    <source>
        <strain evidence="2">DSM 14238 / LMG 21431 / ACAM 643 / 9-3</strain>
    </source>
</reference>
<keyword evidence="2" id="KW-1185">Reference proteome</keyword>
<dbReference type="HOGENOM" id="CLU_325334_0_0_10"/>
<dbReference type="Gene3D" id="2.180.10.10">
    <property type="entry name" value="RHS repeat-associated core"/>
    <property type="match status" value="1"/>
</dbReference>
<accession>I3YVV0</accession>
<evidence type="ECO:0000313" key="2">
    <source>
        <dbReference type="Proteomes" id="UP000006049"/>
    </source>
</evidence>
<evidence type="ECO:0008006" key="3">
    <source>
        <dbReference type="Google" id="ProtNLM"/>
    </source>
</evidence>